<evidence type="ECO:0000256" key="3">
    <source>
        <dbReference type="ARBA" id="ARBA00022723"/>
    </source>
</evidence>
<comment type="cofactor">
    <cofactor evidence="8">
        <name>Mg(2+)</name>
        <dbReference type="ChEBI" id="CHEBI:18420"/>
    </cofactor>
</comment>
<proteinExistence type="inferred from homology"/>
<dbReference type="GO" id="GO:0005737">
    <property type="term" value="C:cytoplasm"/>
    <property type="evidence" value="ECO:0007669"/>
    <property type="project" value="UniProtKB-SubCell"/>
</dbReference>
<keyword evidence="1 8" id="KW-0963">Cytoplasm</keyword>
<feature type="binding site" evidence="8">
    <location>
        <begin position="10"/>
        <end position="12"/>
    </location>
    <ligand>
        <name>GTP</name>
        <dbReference type="ChEBI" id="CHEBI:37565"/>
    </ligand>
</feature>
<comment type="catalytic activity">
    <reaction evidence="8">
        <text>Mo-molybdopterin + GTP + H(+) = Mo-molybdopterin guanine dinucleotide + diphosphate</text>
        <dbReference type="Rhea" id="RHEA:34243"/>
        <dbReference type="ChEBI" id="CHEBI:15378"/>
        <dbReference type="ChEBI" id="CHEBI:33019"/>
        <dbReference type="ChEBI" id="CHEBI:37565"/>
        <dbReference type="ChEBI" id="CHEBI:71302"/>
        <dbReference type="ChEBI" id="CHEBI:71310"/>
        <dbReference type="EC" id="2.7.7.77"/>
    </reaction>
</comment>
<dbReference type="GO" id="GO:0006777">
    <property type="term" value="P:Mo-molybdopterin cofactor biosynthetic process"/>
    <property type="evidence" value="ECO:0007669"/>
    <property type="project" value="UniProtKB-KW"/>
</dbReference>
<evidence type="ECO:0000256" key="2">
    <source>
        <dbReference type="ARBA" id="ARBA00022679"/>
    </source>
</evidence>
<evidence type="ECO:0000256" key="7">
    <source>
        <dbReference type="ARBA" id="ARBA00023150"/>
    </source>
</evidence>
<keyword evidence="6 8" id="KW-0342">GTP-binding</keyword>
<dbReference type="PANTHER" id="PTHR19136">
    <property type="entry name" value="MOLYBDENUM COFACTOR GUANYLYLTRANSFERASE"/>
    <property type="match status" value="1"/>
</dbReference>
<dbReference type="EMBL" id="CP029487">
    <property type="protein sequence ID" value="QCT73088.1"/>
    <property type="molecule type" value="Genomic_DNA"/>
</dbReference>
<keyword evidence="3 8" id="KW-0479">Metal-binding</keyword>
<protein>
    <recommendedName>
        <fullName evidence="8">Probable molybdenum cofactor guanylyltransferase</fullName>
        <shortName evidence="8">MoCo guanylyltransferase</shortName>
        <ecNumber evidence="8">2.7.7.77</ecNumber>
    </recommendedName>
    <alternativeName>
        <fullName evidence="8">GTP:molybdopterin guanylyltransferase</fullName>
    </alternativeName>
    <alternativeName>
        <fullName evidence="8">Mo-MPT guanylyltransferase</fullName>
    </alternativeName>
    <alternativeName>
        <fullName evidence="8">Molybdopterin guanylyltransferase</fullName>
    </alternativeName>
    <alternativeName>
        <fullName evidence="8">Molybdopterin-guanine dinucleotide synthase</fullName>
        <shortName evidence="8">MGD synthase</shortName>
    </alternativeName>
</protein>
<feature type="binding site" evidence="8">
    <location>
        <position position="98"/>
    </location>
    <ligand>
        <name>GTP</name>
        <dbReference type="ChEBI" id="CHEBI:37565"/>
    </ligand>
</feature>
<comment type="similarity">
    <text evidence="8">Belongs to the MobA family.</text>
</comment>
<dbReference type="Pfam" id="PF12804">
    <property type="entry name" value="NTP_transf_3"/>
    <property type="match status" value="1"/>
</dbReference>
<keyword evidence="11" id="KW-1185">Reference proteome</keyword>
<dbReference type="EC" id="2.7.7.77" evidence="8"/>
<feature type="domain" description="MobA-like NTP transferase" evidence="9">
    <location>
        <begin position="7"/>
        <end position="159"/>
    </location>
</feature>
<dbReference type="InterPro" id="IPR025877">
    <property type="entry name" value="MobA-like_NTP_Trfase"/>
</dbReference>
<dbReference type="InterPro" id="IPR013482">
    <property type="entry name" value="Molybde_CF_guanTrfase"/>
</dbReference>
<dbReference type="HAMAP" id="MF_00316">
    <property type="entry name" value="MobA"/>
    <property type="match status" value="1"/>
</dbReference>
<comment type="caution">
    <text evidence="8">Lacks conserved residue(s) required for the propagation of feature annotation.</text>
</comment>
<dbReference type="PANTHER" id="PTHR19136:SF81">
    <property type="entry name" value="MOLYBDENUM COFACTOR GUANYLYLTRANSFERASE"/>
    <property type="match status" value="1"/>
</dbReference>
<keyword evidence="5 8" id="KW-0460">Magnesium</keyword>
<gene>
    <name evidence="8" type="primary">mobA</name>
    <name evidence="10" type="ORF">CPZ25_017805</name>
</gene>
<feature type="binding site" evidence="8">
    <location>
        <position position="98"/>
    </location>
    <ligand>
        <name>Mg(2+)</name>
        <dbReference type="ChEBI" id="CHEBI:18420"/>
    </ligand>
</feature>
<sequence length="221" mass="25122">MKKYKTAAILVGGKSTRMGKDKKNLVISGKALLQSIVDQLAVLFDEIIIVGCSEEEIVGIHGIAGVYPDILNISASLTGIYTALLYGQSEYVYVTACDMPNYDLTFIRYMMTLLEKNPDKTGCVTRYKEWIEPFNAFYSRELLPSAKRFLKSGRKSVFHYLSRENIFYIAEKDARIYTPDWHLFCNLNTPGDLTKHLKGVGDVSEIGRNCENYTKRRQKGF</sequence>
<evidence type="ECO:0000256" key="1">
    <source>
        <dbReference type="ARBA" id="ARBA00022490"/>
    </source>
</evidence>
<feature type="binding site" evidence="8">
    <location>
        <position position="69"/>
    </location>
    <ligand>
        <name>GTP</name>
        <dbReference type="ChEBI" id="CHEBI:37565"/>
    </ligand>
</feature>
<keyword evidence="4 8" id="KW-0547">Nucleotide-binding</keyword>
<evidence type="ECO:0000259" key="9">
    <source>
        <dbReference type="Pfam" id="PF12804"/>
    </source>
</evidence>
<dbReference type="GO" id="GO:0046872">
    <property type="term" value="F:metal ion binding"/>
    <property type="evidence" value="ECO:0007669"/>
    <property type="project" value="UniProtKB-KW"/>
</dbReference>
<comment type="domain">
    <text evidence="8">The N-terminal domain determines nucleotide recognition and specific binding, while the C-terminal domain determines the specific binding to the target protein.</text>
</comment>
<organism evidence="10 11">
    <name type="scientific">Eubacterium maltosivorans</name>
    <dbReference type="NCBI Taxonomy" id="2041044"/>
    <lineage>
        <taxon>Bacteria</taxon>
        <taxon>Bacillati</taxon>
        <taxon>Bacillota</taxon>
        <taxon>Clostridia</taxon>
        <taxon>Eubacteriales</taxon>
        <taxon>Eubacteriaceae</taxon>
        <taxon>Eubacterium</taxon>
    </lineage>
</organism>
<evidence type="ECO:0000256" key="5">
    <source>
        <dbReference type="ARBA" id="ARBA00022842"/>
    </source>
</evidence>
<reference evidence="10 11" key="1">
    <citation type="submission" date="2018-05" db="EMBL/GenBank/DDBJ databases">
        <title>Genome comparison of Eubacterium sp.</title>
        <authorList>
            <person name="Feng Y."/>
            <person name="Sanchez-Andrea I."/>
            <person name="Stams A.J.M."/>
            <person name="De Vos W.M."/>
        </authorList>
    </citation>
    <scope>NUCLEOTIDE SEQUENCE [LARGE SCALE GENOMIC DNA]</scope>
    <source>
        <strain evidence="10 11">YI</strain>
    </source>
</reference>
<keyword evidence="2 8" id="KW-0808">Transferase</keyword>
<dbReference type="GO" id="GO:0061603">
    <property type="term" value="F:molybdenum cofactor guanylyltransferase activity"/>
    <property type="evidence" value="ECO:0007669"/>
    <property type="project" value="UniProtKB-EC"/>
</dbReference>
<dbReference type="AlphaFoldDB" id="A0A4P9CBP9"/>
<evidence type="ECO:0000313" key="10">
    <source>
        <dbReference type="EMBL" id="QCT73088.1"/>
    </source>
</evidence>
<evidence type="ECO:0000256" key="8">
    <source>
        <dbReference type="HAMAP-Rule" id="MF_00316"/>
    </source>
</evidence>
<comment type="subcellular location">
    <subcellularLocation>
        <location evidence="8">Cytoplasm</location>
    </subcellularLocation>
</comment>
<dbReference type="RefSeq" id="WP_058695593.1">
    <property type="nucleotide sequence ID" value="NZ_CP029487.1"/>
</dbReference>
<name>A0A4P9CBP9_EUBML</name>
<keyword evidence="10" id="KW-0548">Nucleotidyltransferase</keyword>
<dbReference type="CDD" id="cd02503">
    <property type="entry name" value="MobA"/>
    <property type="match status" value="1"/>
</dbReference>
<evidence type="ECO:0000256" key="4">
    <source>
        <dbReference type="ARBA" id="ARBA00022741"/>
    </source>
</evidence>
<dbReference type="Gene3D" id="3.90.550.10">
    <property type="entry name" value="Spore Coat Polysaccharide Biosynthesis Protein SpsA, Chain A"/>
    <property type="match status" value="1"/>
</dbReference>
<accession>A0A4P9CBP9</accession>
<comment type="function">
    <text evidence="8">Transfers a GMP moiety from GTP to Mo-molybdopterin (Mo-MPT) cofactor (Moco or molybdenum cofactor) to form Mo-molybdopterin guanine dinucleotide (Mo-MGD) cofactor.</text>
</comment>
<dbReference type="KEGG" id="emt:CPZ25_017805"/>
<keyword evidence="7 8" id="KW-0501">Molybdenum cofactor biosynthesis</keyword>
<evidence type="ECO:0000313" key="11">
    <source>
        <dbReference type="Proteomes" id="UP000218387"/>
    </source>
</evidence>
<dbReference type="InterPro" id="IPR029044">
    <property type="entry name" value="Nucleotide-diphossugar_trans"/>
</dbReference>
<dbReference type="SUPFAM" id="SSF53448">
    <property type="entry name" value="Nucleotide-diphospho-sugar transferases"/>
    <property type="match status" value="1"/>
</dbReference>
<dbReference type="Proteomes" id="UP000218387">
    <property type="component" value="Chromosome"/>
</dbReference>
<evidence type="ECO:0000256" key="6">
    <source>
        <dbReference type="ARBA" id="ARBA00023134"/>
    </source>
</evidence>
<dbReference type="GO" id="GO:0005525">
    <property type="term" value="F:GTP binding"/>
    <property type="evidence" value="ECO:0007669"/>
    <property type="project" value="UniProtKB-UniRule"/>
</dbReference>
<feature type="binding site" evidence="8">
    <location>
        <position position="22"/>
    </location>
    <ligand>
        <name>GTP</name>
        <dbReference type="ChEBI" id="CHEBI:37565"/>
    </ligand>
</feature>